<feature type="chain" id="PRO_5035981459" description="Phosphate-binding protein" evidence="4">
    <location>
        <begin position="25"/>
        <end position="339"/>
    </location>
</feature>
<dbReference type="InterPro" id="IPR011862">
    <property type="entry name" value="Phos-bd"/>
</dbReference>
<keyword evidence="3 4" id="KW-0732">Signal</keyword>
<feature type="signal peptide" evidence="4">
    <location>
        <begin position="1"/>
        <end position="24"/>
    </location>
</feature>
<dbReference type="PANTHER" id="PTHR30570:SF1">
    <property type="entry name" value="PHOSPHATE-BINDING PROTEIN PSTS"/>
    <property type="match status" value="1"/>
</dbReference>
<evidence type="ECO:0000313" key="6">
    <source>
        <dbReference type="EMBL" id="NEV69920.1"/>
    </source>
</evidence>
<dbReference type="Gene3D" id="3.40.190.10">
    <property type="entry name" value="Periplasmic binding protein-like II"/>
    <property type="match status" value="2"/>
</dbReference>
<comment type="similarity">
    <text evidence="1 4">Belongs to the PstS family.</text>
</comment>
<evidence type="ECO:0000256" key="3">
    <source>
        <dbReference type="ARBA" id="ARBA00022729"/>
    </source>
</evidence>
<comment type="function">
    <text evidence="4">Involved in the system for phosphate transport across the cytoplasmic membrane.</text>
</comment>
<feature type="domain" description="PBP" evidence="5">
    <location>
        <begin position="46"/>
        <end position="302"/>
    </location>
</feature>
<proteinExistence type="inferred from homology"/>
<dbReference type="CDD" id="cd13654">
    <property type="entry name" value="PBP2_phosphate_like_2"/>
    <property type="match status" value="1"/>
</dbReference>
<accession>A0A0C1YKH5</accession>
<keyword evidence="4" id="KW-0592">Phosphate transport</keyword>
<evidence type="ECO:0000259" key="5">
    <source>
        <dbReference type="Pfam" id="PF12849"/>
    </source>
</evidence>
<dbReference type="NCBIfam" id="TIGR02136">
    <property type="entry name" value="ptsS_2"/>
    <property type="match status" value="1"/>
</dbReference>
<evidence type="ECO:0000256" key="2">
    <source>
        <dbReference type="ARBA" id="ARBA00022448"/>
    </source>
</evidence>
<dbReference type="GO" id="GO:0006817">
    <property type="term" value="P:phosphate ion transport"/>
    <property type="evidence" value="ECO:0007669"/>
    <property type="project" value="UniProtKB-UniRule"/>
</dbReference>
<keyword evidence="2 4" id="KW-0813">Transport</keyword>
<dbReference type="GO" id="GO:0042301">
    <property type="term" value="F:phosphate ion binding"/>
    <property type="evidence" value="ECO:0007669"/>
    <property type="project" value="UniProtKB-UniRule"/>
</dbReference>
<evidence type="ECO:0000256" key="4">
    <source>
        <dbReference type="RuleBase" id="RU367119"/>
    </source>
</evidence>
<reference evidence="6" key="3">
    <citation type="submission" date="2020-02" db="EMBL/GenBank/DDBJ databases">
        <authorList>
            <person name="Sarangi A.N."/>
            <person name="Ghosh S."/>
            <person name="Mukherjee M."/>
            <person name="Tripathy S."/>
        </authorList>
    </citation>
    <scope>NUCLEOTIDE SEQUENCE</scope>
    <source>
        <strain evidence="6">BDU141951</strain>
    </source>
</reference>
<reference evidence="6" key="1">
    <citation type="submission" date="2014-11" db="EMBL/GenBank/DDBJ databases">
        <authorList>
            <person name="Malar M.C."/>
            <person name="Sen D."/>
            <person name="Tripathy S."/>
        </authorList>
    </citation>
    <scope>NUCLEOTIDE SEQUENCE</scope>
    <source>
        <strain evidence="6">BDU141951</strain>
    </source>
</reference>
<gene>
    <name evidence="6" type="ORF">QQ91_022770</name>
</gene>
<dbReference type="AlphaFoldDB" id="A0A0C1YKH5"/>
<dbReference type="InterPro" id="IPR024370">
    <property type="entry name" value="PBP_domain"/>
</dbReference>
<reference evidence="6" key="2">
    <citation type="journal article" date="2015" name="Genome Announc.">
        <title>Draft Genome Sequence of Filamentous Marine Cyanobacterium Lyngbya confervoides Strain BDU141951.</title>
        <authorList>
            <person name="Chandrababunaidu M.M."/>
            <person name="Sen D."/>
            <person name="Tripathy S."/>
        </authorList>
    </citation>
    <scope>NUCLEOTIDE SEQUENCE</scope>
    <source>
        <strain evidence="6">BDU141951</strain>
    </source>
</reference>
<evidence type="ECO:0000256" key="1">
    <source>
        <dbReference type="ARBA" id="ARBA00008725"/>
    </source>
</evidence>
<sequence length="339" mass="35809">MISIKQFAYSLSLVALLGSAVACGAPTDTADTTTEEGGEEVAATDGGSDLEGSITVDGSSTVFPISEAMAEEFQIANPGVRITVGASGTGGGFEKFCNGETQISNASRGVKQEEIDNCAENGIEMIEVPVATDALSVVVNNDNDWAACMTIEQLNTMWAPEAEGTVTNWNQIDPSFPDAELILYGPGTDSGTFDYFTDVVNGEEGASRGDYTSSEDDNVLVQGVEGDTNAIAYFGFAYYFENQDRMKSVAIDDGSGNCVSPSPETVLAGEYTPFSRPLFIYVNAAAYEEDPTVQAFVDFYLDPANEQFVADTGYVPLSGEKYEASLAAVKGGEVKSTAE</sequence>
<dbReference type="PANTHER" id="PTHR30570">
    <property type="entry name" value="PERIPLASMIC PHOSPHATE BINDING COMPONENT OF PHOSPHATE ABC TRANSPORTER"/>
    <property type="match status" value="1"/>
</dbReference>
<protein>
    <recommendedName>
        <fullName evidence="4">Phosphate-binding protein</fullName>
    </recommendedName>
</protein>
<dbReference type="EMBL" id="JTHE02000003">
    <property type="protein sequence ID" value="NEV69920.1"/>
    <property type="molecule type" value="Genomic_DNA"/>
</dbReference>
<dbReference type="SUPFAM" id="SSF53850">
    <property type="entry name" value="Periplasmic binding protein-like II"/>
    <property type="match status" value="1"/>
</dbReference>
<organism evidence="6">
    <name type="scientific">Lyngbya confervoides BDU141951</name>
    <dbReference type="NCBI Taxonomy" id="1574623"/>
    <lineage>
        <taxon>Bacteria</taxon>
        <taxon>Bacillati</taxon>
        <taxon>Cyanobacteriota</taxon>
        <taxon>Cyanophyceae</taxon>
        <taxon>Oscillatoriophycideae</taxon>
        <taxon>Oscillatoriales</taxon>
        <taxon>Microcoleaceae</taxon>
        <taxon>Lyngbya</taxon>
    </lineage>
</organism>
<dbReference type="InterPro" id="IPR050811">
    <property type="entry name" value="Phosphate_ABC_transporter"/>
</dbReference>
<name>A0A0C1YKH5_9CYAN</name>
<dbReference type="PROSITE" id="PS51257">
    <property type="entry name" value="PROKAR_LIPOPROTEIN"/>
    <property type="match status" value="1"/>
</dbReference>
<dbReference type="FunFam" id="3.40.190.10:FF:000055">
    <property type="entry name" value="Phosphate ABC transporter, phosphate-binding protein"/>
    <property type="match status" value="1"/>
</dbReference>
<comment type="caution">
    <text evidence="6">The sequence shown here is derived from an EMBL/GenBank/DDBJ whole genome shotgun (WGS) entry which is preliminary data.</text>
</comment>
<dbReference type="Pfam" id="PF12849">
    <property type="entry name" value="PBP_like_2"/>
    <property type="match status" value="1"/>
</dbReference>